<sequence length="174" mass="21191">MKKVLCDKDGKFLSIHDEDCTLTKLEDGDCLTHEDGTIMIYRERKCKEDISKAFYHVYLRNNELHFLKTGMSFSYYDFIPSFRFSTEEEKERMYKVLSENNLYYNEKEKCFKKLRWRAKISNSYYYIDWNRFVICKTTEEENESDNLRYKNLNYFQTKEEAYTKLFAVKSVLND</sequence>
<organism evidence="1">
    <name type="scientific">Herelleviridae sp. cttEB8</name>
    <dbReference type="NCBI Taxonomy" id="2825832"/>
    <lineage>
        <taxon>Viruses</taxon>
        <taxon>Duplodnaviria</taxon>
        <taxon>Heunggongvirae</taxon>
        <taxon>Uroviricota</taxon>
        <taxon>Caudoviricetes</taxon>
        <taxon>Herelleviridae</taxon>
    </lineage>
</organism>
<dbReference type="EMBL" id="BK015344">
    <property type="protein sequence ID" value="DAE02281.1"/>
    <property type="molecule type" value="Genomic_DNA"/>
</dbReference>
<reference evidence="1" key="1">
    <citation type="journal article" date="2021" name="Proc. Natl. Acad. Sci. U.S.A.">
        <title>A Catalog of Tens of Thousands of Viruses from Human Metagenomes Reveals Hidden Associations with Chronic Diseases.</title>
        <authorList>
            <person name="Tisza M.J."/>
            <person name="Buck C.B."/>
        </authorList>
    </citation>
    <scope>NUCLEOTIDE SEQUENCE</scope>
    <source>
        <strain evidence="1">CttEB8</strain>
    </source>
</reference>
<name>A0A8S5P759_9CAUD</name>
<accession>A0A8S5P759</accession>
<protein>
    <submittedName>
        <fullName evidence="1">Uncharacterized protein</fullName>
    </submittedName>
</protein>
<proteinExistence type="predicted"/>
<evidence type="ECO:0000313" key="1">
    <source>
        <dbReference type="EMBL" id="DAE02281.1"/>
    </source>
</evidence>